<dbReference type="EMBL" id="KN656353">
    <property type="protein sequence ID" value="KHN23457.1"/>
    <property type="molecule type" value="Genomic_DNA"/>
</dbReference>
<keyword evidence="3" id="KW-0547">Nucleotide-binding</keyword>
<name>A0A0B2QUX4_GLYSO</name>
<feature type="domain" description="Protein kinase" evidence="6">
    <location>
        <begin position="1"/>
        <end position="74"/>
    </location>
</feature>
<keyword evidence="4 7" id="KW-0418">Kinase</keyword>
<dbReference type="GO" id="GO:0005524">
    <property type="term" value="F:ATP binding"/>
    <property type="evidence" value="ECO:0007669"/>
    <property type="project" value="UniProtKB-KW"/>
</dbReference>
<dbReference type="AlphaFoldDB" id="A0A0B2QUX4"/>
<protein>
    <submittedName>
        <fullName evidence="7">CBL-interacting serine/threonine-protein kinase 25</fullName>
        <ecNumber evidence="7">2.7.1.-</ecNumber>
    </submittedName>
</protein>
<dbReference type="GO" id="GO:0007165">
    <property type="term" value="P:signal transduction"/>
    <property type="evidence" value="ECO:0007669"/>
    <property type="project" value="TreeGrafter"/>
</dbReference>
<dbReference type="PROSITE" id="PS00108">
    <property type="entry name" value="PROTEIN_KINASE_ST"/>
    <property type="match status" value="1"/>
</dbReference>
<keyword evidence="1" id="KW-0723">Serine/threonine-protein kinase</keyword>
<dbReference type="SUPFAM" id="SSF56112">
    <property type="entry name" value="Protein kinase-like (PK-like)"/>
    <property type="match status" value="1"/>
</dbReference>
<dbReference type="Gene3D" id="1.10.510.10">
    <property type="entry name" value="Transferase(Phosphotransferase) domain 1"/>
    <property type="match status" value="1"/>
</dbReference>
<organism evidence="7">
    <name type="scientific">Glycine soja</name>
    <name type="common">Wild soybean</name>
    <dbReference type="NCBI Taxonomy" id="3848"/>
    <lineage>
        <taxon>Eukaryota</taxon>
        <taxon>Viridiplantae</taxon>
        <taxon>Streptophyta</taxon>
        <taxon>Embryophyta</taxon>
        <taxon>Tracheophyta</taxon>
        <taxon>Spermatophyta</taxon>
        <taxon>Magnoliopsida</taxon>
        <taxon>eudicotyledons</taxon>
        <taxon>Gunneridae</taxon>
        <taxon>Pentapetalae</taxon>
        <taxon>rosids</taxon>
        <taxon>fabids</taxon>
        <taxon>Fabales</taxon>
        <taxon>Fabaceae</taxon>
        <taxon>Papilionoideae</taxon>
        <taxon>50 kb inversion clade</taxon>
        <taxon>NPAAA clade</taxon>
        <taxon>indigoferoid/millettioid clade</taxon>
        <taxon>Phaseoleae</taxon>
        <taxon>Glycine</taxon>
        <taxon>Glycine subgen. Soja</taxon>
    </lineage>
</organism>
<sequence length="74" mass="8450">MGVKYVKGGELFAKVVKGKMKDDISRKCFQQLISAVDFCHDRDVTHHDLKLENFLLEENEDLKVSDFGLPVLPN</sequence>
<keyword evidence="2 7" id="KW-0808">Transferase</keyword>
<dbReference type="Proteomes" id="UP000053555">
    <property type="component" value="Unassembled WGS sequence"/>
</dbReference>
<evidence type="ECO:0000256" key="3">
    <source>
        <dbReference type="ARBA" id="ARBA00022741"/>
    </source>
</evidence>
<accession>A0A0B2QUX4</accession>
<dbReference type="Pfam" id="PF00069">
    <property type="entry name" value="Pkinase"/>
    <property type="match status" value="1"/>
</dbReference>
<dbReference type="InterPro" id="IPR000719">
    <property type="entry name" value="Prot_kinase_dom"/>
</dbReference>
<dbReference type="GO" id="GO:0004674">
    <property type="term" value="F:protein serine/threonine kinase activity"/>
    <property type="evidence" value="ECO:0007669"/>
    <property type="project" value="UniProtKB-KW"/>
</dbReference>
<evidence type="ECO:0000313" key="7">
    <source>
        <dbReference type="EMBL" id="KHN23457.1"/>
    </source>
</evidence>
<dbReference type="EC" id="2.7.1.-" evidence="7"/>
<dbReference type="PANTHER" id="PTHR43895">
    <property type="entry name" value="CALCIUM/CALMODULIN-DEPENDENT PROTEIN KINASE KINASE-RELATED"/>
    <property type="match status" value="1"/>
</dbReference>
<gene>
    <name evidence="7" type="ORF">glysoja_037875</name>
</gene>
<evidence type="ECO:0000256" key="2">
    <source>
        <dbReference type="ARBA" id="ARBA00022679"/>
    </source>
</evidence>
<evidence type="ECO:0000256" key="4">
    <source>
        <dbReference type="ARBA" id="ARBA00022777"/>
    </source>
</evidence>
<dbReference type="PANTHER" id="PTHR43895:SF142">
    <property type="entry name" value="NON-SPECIFIC SERINE_THREONINE PROTEIN KINASE"/>
    <property type="match status" value="1"/>
</dbReference>
<proteinExistence type="predicted"/>
<dbReference type="InterPro" id="IPR011009">
    <property type="entry name" value="Kinase-like_dom_sf"/>
</dbReference>
<evidence type="ECO:0000256" key="1">
    <source>
        <dbReference type="ARBA" id="ARBA00022527"/>
    </source>
</evidence>
<dbReference type="InterPro" id="IPR008271">
    <property type="entry name" value="Ser/Thr_kinase_AS"/>
</dbReference>
<reference evidence="7" key="1">
    <citation type="submission" date="2014-07" db="EMBL/GenBank/DDBJ databases">
        <title>Identification of a novel salt tolerance gene in wild soybean by whole-genome sequencing.</title>
        <authorList>
            <person name="Lam H.-M."/>
            <person name="Qi X."/>
            <person name="Li M.-W."/>
            <person name="Liu X."/>
            <person name="Xie M."/>
            <person name="Ni M."/>
            <person name="Xu X."/>
        </authorList>
    </citation>
    <scope>NUCLEOTIDE SEQUENCE [LARGE SCALE GENOMIC DNA]</scope>
    <source>
        <tissue evidence="7">Root</tissue>
    </source>
</reference>
<evidence type="ECO:0000259" key="6">
    <source>
        <dbReference type="PROSITE" id="PS50011"/>
    </source>
</evidence>
<keyword evidence="5" id="KW-0067">ATP-binding</keyword>
<evidence type="ECO:0000256" key="5">
    <source>
        <dbReference type="ARBA" id="ARBA00022840"/>
    </source>
</evidence>
<dbReference type="PROSITE" id="PS50011">
    <property type="entry name" value="PROTEIN_KINASE_DOM"/>
    <property type="match status" value="1"/>
</dbReference>